<dbReference type="SUPFAM" id="SSF55729">
    <property type="entry name" value="Acyl-CoA N-acyltransferases (Nat)"/>
    <property type="match status" value="1"/>
</dbReference>
<evidence type="ECO:0000256" key="1">
    <source>
        <dbReference type="ARBA" id="ARBA00022679"/>
    </source>
</evidence>
<dbReference type="Pfam" id="PF00583">
    <property type="entry name" value="Acetyltransf_1"/>
    <property type="match status" value="1"/>
</dbReference>
<sequence length="169" mass="18716">MAAIRNARSDEAEVLAAIGFRAWDSTSDGWGDAEDIRENAYRAFEIFTRNNWLSIDVAERAGQIVGWGAREKLDNSITDLWIEPVFQRQGVGAALLAHLEDEIAAHGHETALTQVHSENSAALAFFRKAGYGVSWMTTAWSPKLDRDVDTVGLVKRLVEEKTGSGYSEF</sequence>
<dbReference type="GO" id="GO:0008999">
    <property type="term" value="F:protein-N-terminal-alanine acetyltransferase activity"/>
    <property type="evidence" value="ECO:0007669"/>
    <property type="project" value="UniProtKB-EC"/>
</dbReference>
<evidence type="ECO:0000313" key="4">
    <source>
        <dbReference type="EMBL" id="MET3613023.1"/>
    </source>
</evidence>
<keyword evidence="1 4" id="KW-0808">Transferase</keyword>
<dbReference type="InterPro" id="IPR050832">
    <property type="entry name" value="Bact_Acetyltransf"/>
</dbReference>
<dbReference type="InterPro" id="IPR000182">
    <property type="entry name" value="GNAT_dom"/>
</dbReference>
<dbReference type="EMBL" id="JBEPMB010000001">
    <property type="protein sequence ID" value="MET3613023.1"/>
    <property type="molecule type" value="Genomic_DNA"/>
</dbReference>
<reference evidence="4 5" key="1">
    <citation type="submission" date="2024-06" db="EMBL/GenBank/DDBJ databases">
        <title>Genomic Encyclopedia of Type Strains, Phase IV (KMG-IV): sequencing the most valuable type-strain genomes for metagenomic binning, comparative biology and taxonomic classification.</title>
        <authorList>
            <person name="Goeker M."/>
        </authorList>
    </citation>
    <scope>NUCLEOTIDE SEQUENCE [LARGE SCALE GENOMIC DNA]</scope>
    <source>
        <strain evidence="4 5">DSM 29780</strain>
    </source>
</reference>
<comment type="caution">
    <text evidence="4">The sequence shown here is derived from an EMBL/GenBank/DDBJ whole genome shotgun (WGS) entry which is preliminary data.</text>
</comment>
<dbReference type="PANTHER" id="PTHR43877">
    <property type="entry name" value="AMINOALKYLPHOSPHONATE N-ACETYLTRANSFERASE-RELATED-RELATED"/>
    <property type="match status" value="1"/>
</dbReference>
<evidence type="ECO:0000259" key="3">
    <source>
        <dbReference type="PROSITE" id="PS51186"/>
    </source>
</evidence>
<dbReference type="PROSITE" id="PS51186">
    <property type="entry name" value="GNAT"/>
    <property type="match status" value="1"/>
</dbReference>
<dbReference type="RefSeq" id="WP_354555523.1">
    <property type="nucleotide sequence ID" value="NZ_JBEPMB010000001.1"/>
</dbReference>
<evidence type="ECO:0000313" key="5">
    <source>
        <dbReference type="Proteomes" id="UP001549047"/>
    </source>
</evidence>
<keyword evidence="2 4" id="KW-0012">Acyltransferase</keyword>
<accession>A0ABV2IXD0</accession>
<dbReference type="Proteomes" id="UP001549047">
    <property type="component" value="Unassembled WGS sequence"/>
</dbReference>
<dbReference type="EC" id="2.3.1.267" evidence="4"/>
<feature type="domain" description="N-acetyltransferase" evidence="3">
    <location>
        <begin position="2"/>
        <end position="158"/>
    </location>
</feature>
<dbReference type="InterPro" id="IPR016181">
    <property type="entry name" value="Acyl_CoA_acyltransferase"/>
</dbReference>
<protein>
    <submittedName>
        <fullName evidence="4">Ribosomal-protein-alanine N-acetyltransferase</fullName>
        <ecNumber evidence="4">2.3.1.267</ecNumber>
    </submittedName>
</protein>
<organism evidence="4 5">
    <name type="scientific">Rhizobium aquaticum</name>
    <dbReference type="NCBI Taxonomy" id="1549636"/>
    <lineage>
        <taxon>Bacteria</taxon>
        <taxon>Pseudomonadati</taxon>
        <taxon>Pseudomonadota</taxon>
        <taxon>Alphaproteobacteria</taxon>
        <taxon>Hyphomicrobiales</taxon>
        <taxon>Rhizobiaceae</taxon>
        <taxon>Rhizobium/Agrobacterium group</taxon>
        <taxon>Rhizobium</taxon>
    </lineage>
</organism>
<dbReference type="CDD" id="cd04301">
    <property type="entry name" value="NAT_SF"/>
    <property type="match status" value="1"/>
</dbReference>
<keyword evidence="5" id="KW-1185">Reference proteome</keyword>
<gene>
    <name evidence="4" type="ORF">ABID16_001328</name>
</gene>
<proteinExistence type="predicted"/>
<dbReference type="Gene3D" id="3.40.630.30">
    <property type="match status" value="1"/>
</dbReference>
<name>A0ABV2IXD0_9HYPH</name>
<evidence type="ECO:0000256" key="2">
    <source>
        <dbReference type="ARBA" id="ARBA00023315"/>
    </source>
</evidence>